<keyword evidence="4" id="KW-1185">Reference proteome</keyword>
<feature type="compositionally biased region" description="Polar residues" evidence="2">
    <location>
        <begin position="32"/>
        <end position="41"/>
    </location>
</feature>
<feature type="repeat" description="ANK" evidence="1">
    <location>
        <begin position="75"/>
        <end position="107"/>
    </location>
</feature>
<dbReference type="InterPro" id="IPR002110">
    <property type="entry name" value="Ankyrin_rpt"/>
</dbReference>
<reference evidence="3" key="1">
    <citation type="submission" date="2023-08" db="EMBL/GenBank/DDBJ databases">
        <authorList>
            <person name="Chen Y."/>
            <person name="Shah S."/>
            <person name="Dougan E. K."/>
            <person name="Thang M."/>
            <person name="Chan C."/>
        </authorList>
    </citation>
    <scope>NUCLEOTIDE SEQUENCE</scope>
</reference>
<feature type="region of interest" description="Disordered" evidence="2">
    <location>
        <begin position="1"/>
        <end position="47"/>
    </location>
</feature>
<proteinExistence type="predicted"/>
<dbReference type="InterPro" id="IPR036770">
    <property type="entry name" value="Ankyrin_rpt-contain_sf"/>
</dbReference>
<gene>
    <name evidence="3" type="ORF">EVOR1521_LOCUS25068</name>
</gene>
<feature type="compositionally biased region" description="Low complexity" evidence="2">
    <location>
        <begin position="19"/>
        <end position="30"/>
    </location>
</feature>
<sequence>MVPKAVIADLSPDAGDAESSSVSTSATARSMGRSSSVNSKLSEADPDAQRKKLVKAFLDSNGFMHVNESKSSWTRTCYPLHTAVRQNKPAIVKALLLLGARADLKSRGLTPEEYALQRQNKWGGYEGTVDVFKQFRDQEISRQSIMEDSESSGSSHSI</sequence>
<dbReference type="Gene3D" id="1.25.40.20">
    <property type="entry name" value="Ankyrin repeat-containing domain"/>
    <property type="match status" value="1"/>
</dbReference>
<dbReference type="Proteomes" id="UP001178507">
    <property type="component" value="Unassembled WGS sequence"/>
</dbReference>
<keyword evidence="1" id="KW-0040">ANK repeat</keyword>
<dbReference type="PROSITE" id="PS50088">
    <property type="entry name" value="ANK_REPEAT"/>
    <property type="match status" value="1"/>
</dbReference>
<evidence type="ECO:0000313" key="4">
    <source>
        <dbReference type="Proteomes" id="UP001178507"/>
    </source>
</evidence>
<evidence type="ECO:0000256" key="1">
    <source>
        <dbReference type="PROSITE-ProRule" id="PRU00023"/>
    </source>
</evidence>
<accession>A0AA36NDH2</accession>
<evidence type="ECO:0000256" key="2">
    <source>
        <dbReference type="SAM" id="MobiDB-lite"/>
    </source>
</evidence>
<name>A0AA36NDH2_9DINO</name>
<dbReference type="SUPFAM" id="SSF48403">
    <property type="entry name" value="Ankyrin repeat"/>
    <property type="match status" value="1"/>
</dbReference>
<dbReference type="AlphaFoldDB" id="A0AA36NDH2"/>
<dbReference type="EMBL" id="CAUJNA010003438">
    <property type="protein sequence ID" value="CAJ1402109.1"/>
    <property type="molecule type" value="Genomic_DNA"/>
</dbReference>
<comment type="caution">
    <text evidence="3">The sequence shown here is derived from an EMBL/GenBank/DDBJ whole genome shotgun (WGS) entry which is preliminary data.</text>
</comment>
<protein>
    <submittedName>
        <fullName evidence="3">Uncharacterized protein</fullName>
    </submittedName>
</protein>
<organism evidence="3 4">
    <name type="scientific">Effrenium voratum</name>
    <dbReference type="NCBI Taxonomy" id="2562239"/>
    <lineage>
        <taxon>Eukaryota</taxon>
        <taxon>Sar</taxon>
        <taxon>Alveolata</taxon>
        <taxon>Dinophyceae</taxon>
        <taxon>Suessiales</taxon>
        <taxon>Symbiodiniaceae</taxon>
        <taxon>Effrenium</taxon>
    </lineage>
</organism>
<evidence type="ECO:0000313" key="3">
    <source>
        <dbReference type="EMBL" id="CAJ1402109.1"/>
    </source>
</evidence>